<evidence type="ECO:0000256" key="1">
    <source>
        <dbReference type="ARBA" id="ARBA00004651"/>
    </source>
</evidence>
<proteinExistence type="predicted"/>
<dbReference type="PROSITE" id="PS50929">
    <property type="entry name" value="ABC_TM1F"/>
    <property type="match status" value="1"/>
</dbReference>
<dbReference type="InterPro" id="IPR027417">
    <property type="entry name" value="P-loop_NTPase"/>
</dbReference>
<keyword evidence="2 5" id="KW-0812">Transmembrane</keyword>
<evidence type="ECO:0000313" key="7">
    <source>
        <dbReference type="EMBL" id="GAA5144394.1"/>
    </source>
</evidence>
<dbReference type="InterPro" id="IPR017871">
    <property type="entry name" value="ABC_transporter-like_CS"/>
</dbReference>
<feature type="domain" description="ABC transmembrane type-1" evidence="6">
    <location>
        <begin position="6"/>
        <end position="309"/>
    </location>
</feature>
<evidence type="ECO:0000259" key="6">
    <source>
        <dbReference type="PROSITE" id="PS50929"/>
    </source>
</evidence>
<feature type="transmembrane region" description="Helical" evidence="5">
    <location>
        <begin position="286"/>
        <end position="307"/>
    </location>
</feature>
<dbReference type="PANTHER" id="PTHR43394:SF1">
    <property type="entry name" value="ATP-BINDING CASSETTE SUB-FAMILY B MEMBER 10, MITOCHONDRIAL"/>
    <property type="match status" value="1"/>
</dbReference>
<keyword evidence="4 5" id="KW-0472">Membrane</keyword>
<dbReference type="SUPFAM" id="SSF52540">
    <property type="entry name" value="P-loop containing nucleoside triphosphate hydrolases"/>
    <property type="match status" value="1"/>
</dbReference>
<dbReference type="Gene3D" id="3.40.50.300">
    <property type="entry name" value="P-loop containing nucleotide triphosphate hydrolases"/>
    <property type="match status" value="1"/>
</dbReference>
<feature type="transmembrane region" description="Helical" evidence="5">
    <location>
        <begin position="166"/>
        <end position="188"/>
    </location>
</feature>
<dbReference type="Proteomes" id="UP001428817">
    <property type="component" value="Unassembled WGS sequence"/>
</dbReference>
<accession>A0ABP9PG67</accession>
<evidence type="ECO:0000256" key="3">
    <source>
        <dbReference type="ARBA" id="ARBA00022989"/>
    </source>
</evidence>
<dbReference type="PANTHER" id="PTHR43394">
    <property type="entry name" value="ATP-DEPENDENT PERMEASE MDL1, MITOCHONDRIAL"/>
    <property type="match status" value="1"/>
</dbReference>
<dbReference type="Pfam" id="PF00664">
    <property type="entry name" value="ABC_membrane"/>
    <property type="match status" value="1"/>
</dbReference>
<comment type="caution">
    <text evidence="7">The sequence shown here is derived from an EMBL/GenBank/DDBJ whole genome shotgun (WGS) entry which is preliminary data.</text>
</comment>
<protein>
    <submittedName>
        <fullName evidence="7">ABC transporter ATP-binding protein</fullName>
    </submittedName>
</protein>
<dbReference type="RefSeq" id="WP_185058384.1">
    <property type="nucleotide sequence ID" value="NZ_BAABJP010000001.1"/>
</dbReference>
<keyword evidence="7" id="KW-0547">Nucleotide-binding</keyword>
<gene>
    <name evidence="7" type="ORF">GCM10023321_00660</name>
</gene>
<dbReference type="SUPFAM" id="SSF90123">
    <property type="entry name" value="ABC transporter transmembrane region"/>
    <property type="match status" value="1"/>
</dbReference>
<dbReference type="InterPro" id="IPR003439">
    <property type="entry name" value="ABC_transporter-like_ATP-bd"/>
</dbReference>
<evidence type="ECO:0000256" key="2">
    <source>
        <dbReference type="ARBA" id="ARBA00022692"/>
    </source>
</evidence>
<keyword evidence="7" id="KW-0067">ATP-binding</keyword>
<feature type="transmembrane region" description="Helical" evidence="5">
    <location>
        <begin position="141"/>
        <end position="160"/>
    </location>
</feature>
<evidence type="ECO:0000313" key="8">
    <source>
        <dbReference type="Proteomes" id="UP001428817"/>
    </source>
</evidence>
<feature type="transmembrane region" description="Helical" evidence="5">
    <location>
        <begin position="255"/>
        <end position="274"/>
    </location>
</feature>
<name>A0ABP9PG67_9PSEU</name>
<dbReference type="Gene3D" id="1.20.1560.10">
    <property type="entry name" value="ABC transporter type 1, transmembrane domain"/>
    <property type="match status" value="1"/>
</dbReference>
<keyword evidence="8" id="KW-1185">Reference proteome</keyword>
<dbReference type="Pfam" id="PF00005">
    <property type="entry name" value="ABC_tran"/>
    <property type="match status" value="1"/>
</dbReference>
<dbReference type="EMBL" id="BAABJP010000001">
    <property type="protein sequence ID" value="GAA5144394.1"/>
    <property type="molecule type" value="Genomic_DNA"/>
</dbReference>
<comment type="subcellular location">
    <subcellularLocation>
        <location evidence="1">Cell membrane</location>
        <topology evidence="1">Multi-pass membrane protein</topology>
    </subcellularLocation>
</comment>
<keyword evidence="3 5" id="KW-1133">Transmembrane helix</keyword>
<feature type="transmembrane region" description="Helical" evidence="5">
    <location>
        <begin position="59"/>
        <end position="85"/>
    </location>
</feature>
<reference evidence="8" key="1">
    <citation type="journal article" date="2019" name="Int. J. Syst. Evol. Microbiol.">
        <title>The Global Catalogue of Microorganisms (GCM) 10K type strain sequencing project: providing services to taxonomists for standard genome sequencing and annotation.</title>
        <authorList>
            <consortium name="The Broad Institute Genomics Platform"/>
            <consortium name="The Broad Institute Genome Sequencing Center for Infectious Disease"/>
            <person name="Wu L."/>
            <person name="Ma J."/>
        </authorList>
    </citation>
    <scope>NUCLEOTIDE SEQUENCE [LARGE SCALE GENOMIC DNA]</scope>
    <source>
        <strain evidence="8">JCM 18303</strain>
    </source>
</reference>
<sequence>MPGTLATAMAFGVLAALPAALMPLAIGKAIDAALGQKAGPGSEPEEDILGELLGVGAWGFGGSLITWVTVIVLLGVVQVISLGLAEYHSGMLWIRSAVRVQREVLAHGTRVGAALPRKIRSGDVVAIGSTDVYSIGGAFEVLGRTVGSLLAFVLVAALLLARSPLLGAVVLIGVPIATAGLAPLLGPLRRRTEEHRERVGDATTIAADIVSGLRILRGIGGERRFADRFAETSQRVRHAGVAAGRIDAWLSGIEVFLPGLVTVAVIWLGARLVLAGELSVGELVAFYGVAAYLVIPVSTATSAAHVVSEALVAGGRVIKVLSLEPTLSSPQHPSPLPVGPLGLHDPESGLRCAPGALTVVRTNGSAEELADRLGRYTDSEVAIHGGLPLREADLAEVRRRILVAHNQDVLFSGRLRNEVRLGSRVSLDEALWAADASDVVAGLPDGLEEKLIERGRQLSGGQRQRLMLARALTADPDVLVLDEPTSAVDAHTEARIARRVAHLRRGRTTVVISRSPLWASVADATEEH</sequence>
<dbReference type="InterPro" id="IPR011527">
    <property type="entry name" value="ABC1_TM_dom"/>
</dbReference>
<organism evidence="7 8">
    <name type="scientific">Pseudonocardia eucalypti</name>
    <dbReference type="NCBI Taxonomy" id="648755"/>
    <lineage>
        <taxon>Bacteria</taxon>
        <taxon>Bacillati</taxon>
        <taxon>Actinomycetota</taxon>
        <taxon>Actinomycetes</taxon>
        <taxon>Pseudonocardiales</taxon>
        <taxon>Pseudonocardiaceae</taxon>
        <taxon>Pseudonocardia</taxon>
    </lineage>
</organism>
<dbReference type="InterPro" id="IPR036640">
    <property type="entry name" value="ABC1_TM_sf"/>
</dbReference>
<dbReference type="InterPro" id="IPR039421">
    <property type="entry name" value="Type_1_exporter"/>
</dbReference>
<dbReference type="GO" id="GO:0005524">
    <property type="term" value="F:ATP binding"/>
    <property type="evidence" value="ECO:0007669"/>
    <property type="project" value="UniProtKB-KW"/>
</dbReference>
<dbReference type="PROSITE" id="PS00211">
    <property type="entry name" value="ABC_TRANSPORTER_1"/>
    <property type="match status" value="1"/>
</dbReference>
<evidence type="ECO:0000256" key="4">
    <source>
        <dbReference type="ARBA" id="ARBA00023136"/>
    </source>
</evidence>
<evidence type="ECO:0000256" key="5">
    <source>
        <dbReference type="SAM" id="Phobius"/>
    </source>
</evidence>